<evidence type="ECO:0000256" key="3">
    <source>
        <dbReference type="ARBA" id="ARBA00022794"/>
    </source>
</evidence>
<dbReference type="STRING" id="947166.A0A1D1UB57"/>
<dbReference type="GO" id="GO:0001534">
    <property type="term" value="C:radial spoke"/>
    <property type="evidence" value="ECO:0007669"/>
    <property type="project" value="InterPro"/>
</dbReference>
<dbReference type="InterPro" id="IPR055316">
    <property type="entry name" value="RSP9"/>
</dbReference>
<evidence type="ECO:0000256" key="1">
    <source>
        <dbReference type="ARBA" id="ARBA00004611"/>
    </source>
</evidence>
<organism evidence="11 12">
    <name type="scientific">Ramazzottius varieornatus</name>
    <name type="common">Water bear</name>
    <name type="synonym">Tardigrade</name>
    <dbReference type="NCBI Taxonomy" id="947166"/>
    <lineage>
        <taxon>Eukaryota</taxon>
        <taxon>Metazoa</taxon>
        <taxon>Ecdysozoa</taxon>
        <taxon>Tardigrada</taxon>
        <taxon>Eutardigrada</taxon>
        <taxon>Parachela</taxon>
        <taxon>Hypsibioidea</taxon>
        <taxon>Ramazzottiidae</taxon>
        <taxon>Ramazzottius</taxon>
    </lineage>
</organism>
<dbReference type="GO" id="GO:0035082">
    <property type="term" value="P:axoneme assembly"/>
    <property type="evidence" value="ECO:0007669"/>
    <property type="project" value="InterPro"/>
</dbReference>
<keyword evidence="4" id="KW-0282">Flagellum</keyword>
<dbReference type="Proteomes" id="UP000186922">
    <property type="component" value="Unassembled WGS sequence"/>
</dbReference>
<sequence>MQRNSPARSFLSPEECALIEAACVTLRESNKPSKFAFWGKIHGIQNDYYIVQSYVFVPQEHPATFYSRDGLTWFNLAPAADALISSGAYLNGPFTGEPTTPYTYSISELLTSNAAEKKPPLENTIREEERLAYVVRCVDDEGMMIPKYSYDNEVVGPVVPAPSYRGMSFDDCSNLENYLTFNPTSKAQWRSAVAAGDRARQMLQPLLHSCPENLTDHPMAPHYKLKRLAAIGMAAGLLKFRLEARPRRKFDFSRISQASA</sequence>
<keyword evidence="6" id="KW-0206">Cytoskeleton</keyword>
<dbReference type="GO" id="GO:0060091">
    <property type="term" value="C:kinocilium"/>
    <property type="evidence" value="ECO:0007669"/>
    <property type="project" value="UniProtKB-SubCell"/>
</dbReference>
<dbReference type="OrthoDB" id="10258956at2759"/>
<keyword evidence="12" id="KW-1185">Reference proteome</keyword>
<accession>A0A1D1UB57</accession>
<dbReference type="Pfam" id="PF04712">
    <property type="entry name" value="Radial_spoke"/>
    <property type="match status" value="1"/>
</dbReference>
<dbReference type="PANTHER" id="PTHR22069:SF0">
    <property type="entry name" value="RADIAL SPOKE HEAD PROTEIN 9 HOMOLOG"/>
    <property type="match status" value="1"/>
</dbReference>
<comment type="caution">
    <text evidence="11">The sequence shown here is derived from an EMBL/GenBank/DDBJ whole genome shotgun (WGS) entry which is preliminary data.</text>
</comment>
<evidence type="ECO:0000313" key="12">
    <source>
        <dbReference type="Proteomes" id="UP000186922"/>
    </source>
</evidence>
<dbReference type="GO" id="GO:0060294">
    <property type="term" value="P:cilium movement involved in cell motility"/>
    <property type="evidence" value="ECO:0007669"/>
    <property type="project" value="InterPro"/>
</dbReference>
<evidence type="ECO:0000256" key="10">
    <source>
        <dbReference type="ARBA" id="ARBA00041080"/>
    </source>
</evidence>
<comment type="similarity">
    <text evidence="9">Belongs to the flagellar radial spoke RSP9 family.</text>
</comment>
<dbReference type="GO" id="GO:0044458">
    <property type="term" value="P:motile cilium assembly"/>
    <property type="evidence" value="ECO:0007669"/>
    <property type="project" value="TreeGrafter"/>
</dbReference>
<evidence type="ECO:0000256" key="6">
    <source>
        <dbReference type="ARBA" id="ARBA00023212"/>
    </source>
</evidence>
<evidence type="ECO:0000256" key="2">
    <source>
        <dbReference type="ARBA" id="ARBA00022490"/>
    </source>
</evidence>
<keyword evidence="5" id="KW-0969">Cilium</keyword>
<name>A0A1D1UB57_RAMVA</name>
<reference evidence="11 12" key="1">
    <citation type="journal article" date="2016" name="Nat. Commun.">
        <title>Extremotolerant tardigrade genome and improved radiotolerance of human cultured cells by tardigrade-unique protein.</title>
        <authorList>
            <person name="Hashimoto T."/>
            <person name="Horikawa D.D."/>
            <person name="Saito Y."/>
            <person name="Kuwahara H."/>
            <person name="Kozuka-Hata H."/>
            <person name="Shin-I T."/>
            <person name="Minakuchi Y."/>
            <person name="Ohishi K."/>
            <person name="Motoyama A."/>
            <person name="Aizu T."/>
            <person name="Enomoto A."/>
            <person name="Kondo K."/>
            <person name="Tanaka S."/>
            <person name="Hara Y."/>
            <person name="Koshikawa S."/>
            <person name="Sagara H."/>
            <person name="Miura T."/>
            <person name="Yokobori S."/>
            <person name="Miyagawa K."/>
            <person name="Suzuki Y."/>
            <person name="Kubo T."/>
            <person name="Oyama M."/>
            <person name="Kohara Y."/>
            <person name="Fujiyama A."/>
            <person name="Arakawa K."/>
            <person name="Katayama T."/>
            <person name="Toyoda A."/>
            <person name="Kunieda T."/>
        </authorList>
    </citation>
    <scope>NUCLEOTIDE SEQUENCE [LARGE SCALE GENOMIC DNA]</scope>
    <source>
        <strain evidence="11 12">YOKOZUNA-1</strain>
    </source>
</reference>
<evidence type="ECO:0000256" key="7">
    <source>
        <dbReference type="ARBA" id="ARBA00023273"/>
    </source>
</evidence>
<keyword evidence="3" id="KW-0970">Cilium biogenesis/degradation</keyword>
<protein>
    <recommendedName>
        <fullName evidence="10">Radial spoke head protein 9 homolog</fullName>
    </recommendedName>
</protein>
<gene>
    <name evidence="11" type="primary">RvY_00011-1</name>
    <name evidence="11" type="synonym">RvY_00011.1</name>
    <name evidence="11" type="ORF">RvY_00011</name>
</gene>
<dbReference type="AlphaFoldDB" id="A0A1D1UB57"/>
<evidence type="ECO:0000256" key="4">
    <source>
        <dbReference type="ARBA" id="ARBA00022846"/>
    </source>
</evidence>
<dbReference type="InterPro" id="IPR006802">
    <property type="entry name" value="Radial_spoke"/>
</dbReference>
<keyword evidence="7" id="KW-0966">Cell projection</keyword>
<evidence type="ECO:0000256" key="8">
    <source>
        <dbReference type="ARBA" id="ARBA00037822"/>
    </source>
</evidence>
<evidence type="ECO:0000256" key="5">
    <source>
        <dbReference type="ARBA" id="ARBA00023069"/>
    </source>
</evidence>
<dbReference type="PANTHER" id="PTHR22069">
    <property type="entry name" value="MITOCHONDRIAL RIBOSOMAL PROTEIN S18"/>
    <property type="match status" value="1"/>
</dbReference>
<evidence type="ECO:0000256" key="9">
    <source>
        <dbReference type="ARBA" id="ARBA00038319"/>
    </source>
</evidence>
<keyword evidence="2" id="KW-0963">Cytoplasm</keyword>
<comment type="subcellular location">
    <subcellularLocation>
        <location evidence="8">Cell projection</location>
        <location evidence="8">Kinocilium</location>
    </subcellularLocation>
    <subcellularLocation>
        <location evidence="1">Cytoplasm</location>
        <location evidence="1">Cytoskeleton</location>
        <location evidence="1">Flagellum axoneme</location>
    </subcellularLocation>
</comment>
<proteinExistence type="inferred from homology"/>
<dbReference type="EMBL" id="BDGG01000001">
    <property type="protein sequence ID" value="GAU87114.1"/>
    <property type="molecule type" value="Genomic_DNA"/>
</dbReference>
<evidence type="ECO:0000313" key="11">
    <source>
        <dbReference type="EMBL" id="GAU87114.1"/>
    </source>
</evidence>